<dbReference type="Pfam" id="PF00733">
    <property type="entry name" value="Asn_synthase"/>
    <property type="match status" value="1"/>
</dbReference>
<comment type="caution">
    <text evidence="12">The sequence shown here is derived from an EMBL/GenBank/DDBJ whole genome shotgun (WGS) entry which is preliminary data.</text>
</comment>
<dbReference type="SUPFAM" id="SSF56235">
    <property type="entry name" value="N-terminal nucleophile aminohydrolases (Ntn hydrolases)"/>
    <property type="match status" value="1"/>
</dbReference>
<dbReference type="AlphaFoldDB" id="A0A5M8ICC2"/>
<evidence type="ECO:0000256" key="6">
    <source>
        <dbReference type="ARBA" id="ARBA00022962"/>
    </source>
</evidence>
<dbReference type="InterPro" id="IPR017932">
    <property type="entry name" value="GATase_2_dom"/>
</dbReference>
<dbReference type="PANTHER" id="PTHR43284">
    <property type="entry name" value="ASPARAGINE SYNTHETASE (GLUTAMINE-HYDROLYZING)"/>
    <property type="match status" value="1"/>
</dbReference>
<dbReference type="CDD" id="cd01991">
    <property type="entry name" value="Asn_synthase_B_C"/>
    <property type="match status" value="1"/>
</dbReference>
<dbReference type="Pfam" id="PF13522">
    <property type="entry name" value="GATase_6"/>
    <property type="match status" value="1"/>
</dbReference>
<keyword evidence="8" id="KW-0028">Amino-acid biosynthesis</keyword>
<dbReference type="SUPFAM" id="SSF52402">
    <property type="entry name" value="Adenine nucleotide alpha hydrolases-like"/>
    <property type="match status" value="1"/>
</dbReference>
<dbReference type="Gene3D" id="3.40.50.620">
    <property type="entry name" value="HUPs"/>
    <property type="match status" value="1"/>
</dbReference>
<dbReference type="InterPro" id="IPR051786">
    <property type="entry name" value="ASN_synthetase/amidase"/>
</dbReference>
<keyword evidence="4 9" id="KW-0547">Nucleotide-binding</keyword>
<dbReference type="PIRSF" id="PIRSF001589">
    <property type="entry name" value="Asn_synthetase_glu-h"/>
    <property type="match status" value="1"/>
</dbReference>
<dbReference type="Gene3D" id="3.60.20.10">
    <property type="entry name" value="Glutamine Phosphoribosylpyrophosphate, subunit 1, domain 1"/>
    <property type="match status" value="1"/>
</dbReference>
<evidence type="ECO:0000256" key="5">
    <source>
        <dbReference type="ARBA" id="ARBA00022840"/>
    </source>
</evidence>
<dbReference type="GO" id="GO:0005829">
    <property type="term" value="C:cytosol"/>
    <property type="evidence" value="ECO:0007669"/>
    <property type="project" value="TreeGrafter"/>
</dbReference>
<reference evidence="12 13" key="1">
    <citation type="submission" date="2019-07" db="EMBL/GenBank/DDBJ databases">
        <title>Draft genome Sequence of Chlorobium phaeovibrioides sp. strain PhvTcv-s14, from the Phylum Chlorobi.</title>
        <authorList>
            <person name="Babenko V."/>
            <person name="Boldyreva D."/>
            <person name="Kanygina A."/>
            <person name="Selezneva O."/>
            <person name="Akopiyan T."/>
            <person name="Lunina O."/>
        </authorList>
    </citation>
    <scope>NUCLEOTIDE SEQUENCE [LARGE SCALE GENOMIC DNA]</scope>
    <source>
        <strain evidence="12 13">GrTcv12</strain>
    </source>
</reference>
<evidence type="ECO:0000256" key="7">
    <source>
        <dbReference type="ARBA" id="ARBA00048741"/>
    </source>
</evidence>
<dbReference type="InterPro" id="IPR001962">
    <property type="entry name" value="Asn_synthase"/>
</dbReference>
<evidence type="ECO:0000256" key="10">
    <source>
        <dbReference type="PIRSR" id="PIRSR001589-3"/>
    </source>
</evidence>
<dbReference type="NCBIfam" id="TIGR01536">
    <property type="entry name" value="asn_synth_AEB"/>
    <property type="match status" value="1"/>
</dbReference>
<dbReference type="RefSeq" id="WP_151419151.1">
    <property type="nucleotide sequence ID" value="NZ_VMRG01000001.1"/>
</dbReference>
<evidence type="ECO:0000256" key="2">
    <source>
        <dbReference type="ARBA" id="ARBA00005752"/>
    </source>
</evidence>
<dbReference type="Proteomes" id="UP000327458">
    <property type="component" value="Unassembled WGS sequence"/>
</dbReference>
<dbReference type="InterPro" id="IPR033738">
    <property type="entry name" value="AsnB_N"/>
</dbReference>
<evidence type="ECO:0000256" key="1">
    <source>
        <dbReference type="ARBA" id="ARBA00005187"/>
    </source>
</evidence>
<feature type="active site" description="For GATase activity" evidence="8">
    <location>
        <position position="2"/>
    </location>
</feature>
<dbReference type="EC" id="6.3.5.4" evidence="3"/>
<evidence type="ECO:0000256" key="9">
    <source>
        <dbReference type="PIRSR" id="PIRSR001589-2"/>
    </source>
</evidence>
<dbReference type="GO" id="GO:0006529">
    <property type="term" value="P:asparagine biosynthetic process"/>
    <property type="evidence" value="ECO:0007669"/>
    <property type="project" value="UniProtKB-KW"/>
</dbReference>
<feature type="binding site" evidence="9">
    <location>
        <position position="103"/>
    </location>
    <ligand>
        <name>L-glutamine</name>
        <dbReference type="ChEBI" id="CHEBI:58359"/>
    </ligand>
</feature>
<keyword evidence="8" id="KW-0061">Asparagine biosynthesis</keyword>
<feature type="binding site" evidence="9">
    <location>
        <begin position="387"/>
        <end position="388"/>
    </location>
    <ligand>
        <name>ATP</name>
        <dbReference type="ChEBI" id="CHEBI:30616"/>
    </ligand>
</feature>
<comment type="catalytic activity">
    <reaction evidence="7">
        <text>L-aspartate + L-glutamine + ATP + H2O = L-asparagine + L-glutamate + AMP + diphosphate + H(+)</text>
        <dbReference type="Rhea" id="RHEA:12228"/>
        <dbReference type="ChEBI" id="CHEBI:15377"/>
        <dbReference type="ChEBI" id="CHEBI:15378"/>
        <dbReference type="ChEBI" id="CHEBI:29985"/>
        <dbReference type="ChEBI" id="CHEBI:29991"/>
        <dbReference type="ChEBI" id="CHEBI:30616"/>
        <dbReference type="ChEBI" id="CHEBI:33019"/>
        <dbReference type="ChEBI" id="CHEBI:58048"/>
        <dbReference type="ChEBI" id="CHEBI:58359"/>
        <dbReference type="ChEBI" id="CHEBI:456215"/>
        <dbReference type="EC" id="6.3.5.4"/>
    </reaction>
</comment>
<accession>A0A5M8ICC2</accession>
<dbReference type="PROSITE" id="PS51278">
    <property type="entry name" value="GATASE_TYPE_2"/>
    <property type="match status" value="1"/>
</dbReference>
<feature type="domain" description="Glutamine amidotransferase type-2" evidence="11">
    <location>
        <begin position="2"/>
        <end position="217"/>
    </location>
</feature>
<comment type="pathway">
    <text evidence="1">Amino-acid biosynthesis; L-asparagine biosynthesis; L-asparagine from L-aspartate (L-Gln route): step 1/1.</text>
</comment>
<dbReference type="PANTHER" id="PTHR43284:SF1">
    <property type="entry name" value="ASPARAGINE SYNTHETASE"/>
    <property type="match status" value="1"/>
</dbReference>
<dbReference type="EMBL" id="VMRG01000001">
    <property type="protein sequence ID" value="KAA6232082.1"/>
    <property type="molecule type" value="Genomic_DNA"/>
</dbReference>
<dbReference type="InterPro" id="IPR029055">
    <property type="entry name" value="Ntn_hydrolases_N"/>
</dbReference>
<keyword evidence="5 9" id="KW-0067">ATP-binding</keyword>
<evidence type="ECO:0000256" key="8">
    <source>
        <dbReference type="PIRSR" id="PIRSR001589-1"/>
    </source>
</evidence>
<keyword evidence="12" id="KW-0436">Ligase</keyword>
<feature type="site" description="Important for beta-aspartyl-AMP intermediate formation" evidence="10">
    <location>
        <position position="389"/>
    </location>
</feature>
<evidence type="ECO:0000313" key="12">
    <source>
        <dbReference type="EMBL" id="KAA6232082.1"/>
    </source>
</evidence>
<sequence>MCGIAGYVGDRMHGDSAQSAIKKMAHAIQHRGPDDNGCWLDAESGVALGHSRLSILDLSPAGHQPMHSMGGRYVVAFNGEIYNHLELRSALHLPEGSWRGHSDTETLLAAFEAWGVETTLSKAVGMFAIALWDREARTLFLARDRFGEKPLYYGWVKGAFVFGSELKALRAYPGFDNAVCRDALTQYLQYMYVPAPRSIYQGIYKLEPGCLLTVKEPPPLIAPEQPLIAGQAHGSVSVRRWWSLAHAVEQGSLYPLLDEHEALSELEAQLSESVRLQSLADVPLGAFLSGGVDSSLIVALMQKQSSRPVKTFTIGFEEAGFDESPHARAVAEHLGTEHTELFVRVSEARDVIPQLPSMYDEPFADSSQIPTHLVCRAARQHVTVALSGDAGDELFGGYNRYFWGPRVWDKISWMPFQTRQALGRAIQTVPAEGWDALGALRSGAGVLRLGEKAHKLAARLSAVRTMDDLYLSLVNEWQHHEKLVIGASAWRANLPVLPDVPMDDPRARMMYWDALTYLPDDILCKVDRAAMAVSLETRVPFLDHRVAELAWRLPMSMKIRGNTGKWALRQILYKYVPHELIDRPKSGFGIPIGQWLRGPLREWGESLLDPSRLSAEGFFDPVPIRKLWAQHLSGKYDWTPRLWSVLMFQSWLGRGGEKINRY</sequence>
<comment type="similarity">
    <text evidence="2">Belongs to the asparagine synthetase family.</text>
</comment>
<dbReference type="GO" id="GO:0004066">
    <property type="term" value="F:asparagine synthase (glutamine-hydrolyzing) activity"/>
    <property type="evidence" value="ECO:0007669"/>
    <property type="project" value="UniProtKB-EC"/>
</dbReference>
<evidence type="ECO:0000256" key="3">
    <source>
        <dbReference type="ARBA" id="ARBA00012737"/>
    </source>
</evidence>
<protein>
    <recommendedName>
        <fullName evidence="3">asparagine synthase (glutamine-hydrolyzing)</fullName>
        <ecNumber evidence="3">6.3.5.4</ecNumber>
    </recommendedName>
</protein>
<evidence type="ECO:0000313" key="13">
    <source>
        <dbReference type="Proteomes" id="UP000327458"/>
    </source>
</evidence>
<evidence type="ECO:0000259" key="11">
    <source>
        <dbReference type="PROSITE" id="PS51278"/>
    </source>
</evidence>
<gene>
    <name evidence="12" type="primary">asnB</name>
    <name evidence="12" type="ORF">FP507_02440</name>
</gene>
<dbReference type="InterPro" id="IPR006426">
    <property type="entry name" value="Asn_synth_AEB"/>
</dbReference>
<dbReference type="InterPro" id="IPR014729">
    <property type="entry name" value="Rossmann-like_a/b/a_fold"/>
</dbReference>
<evidence type="ECO:0000256" key="4">
    <source>
        <dbReference type="ARBA" id="ARBA00022741"/>
    </source>
</evidence>
<feature type="binding site" evidence="9">
    <location>
        <position position="314"/>
    </location>
    <ligand>
        <name>ATP</name>
        <dbReference type="ChEBI" id="CHEBI:30616"/>
    </ligand>
</feature>
<proteinExistence type="inferred from homology"/>
<keyword evidence="6 8" id="KW-0315">Glutamine amidotransferase</keyword>
<dbReference type="CDD" id="cd00712">
    <property type="entry name" value="AsnB"/>
    <property type="match status" value="1"/>
</dbReference>
<name>A0A5M8ICC2_CHLPH</name>
<organism evidence="12 13">
    <name type="scientific">Chlorobium phaeovibrioides</name>
    <dbReference type="NCBI Taxonomy" id="1094"/>
    <lineage>
        <taxon>Bacteria</taxon>
        <taxon>Pseudomonadati</taxon>
        <taxon>Chlorobiota</taxon>
        <taxon>Chlorobiia</taxon>
        <taxon>Chlorobiales</taxon>
        <taxon>Chlorobiaceae</taxon>
        <taxon>Chlorobium/Pelodictyon group</taxon>
        <taxon>Chlorobium</taxon>
    </lineage>
</organism>
<dbReference type="GO" id="GO:0005524">
    <property type="term" value="F:ATP binding"/>
    <property type="evidence" value="ECO:0007669"/>
    <property type="project" value="UniProtKB-KW"/>
</dbReference>